<evidence type="ECO:0000313" key="2">
    <source>
        <dbReference type="EMBL" id="KAG6753111.1"/>
    </source>
</evidence>
<feature type="domain" description="DUF1421" evidence="1">
    <location>
        <begin position="468"/>
        <end position="511"/>
    </location>
</feature>
<protein>
    <recommendedName>
        <fullName evidence="1">DUF1421 domain-containing protein</fullName>
    </recommendedName>
</protein>
<sequence length="550" mass="60437">MDTSKYMDKQITELSQSQSLNFLGDDDKQEVKDGDHGFEFNTVRSLSQSLNEDLDETSLTGWSFMDSIDSAKFSAEKVGASSNAALISEIDRKMKEHVDILLHSIECLSARVSKLESKTHQIDVVDDIKELLELNQGKTDGKLREMKNILVEKWSQMPFYGDAALGLFKMLSVEKQCHAEAPQVQGGVQDLRDKQEIAEAQLLLAKLQMSKNNQQVEKQNVTGQAYEAPSSVSQQSHQLLPILGASPQLLSPTFSVTNILTQIHPRATAPATPVATAPQLPSQLLQNQTTAPPVPKQEPYNSLVVLTPDSTYHQYQVPPAQQSQPLPYNHQPYQPMPHFPQNSQLPQLPQVHPDSSTVNPQAHYPSSLHTEVPYSPPHSICQPPGRSPPLQQYNVGSTQQIYPQLPNRHYVESTLASLPAHAKTNIMDSYHYGASPCNNDNSSIKPSQPILSPPVLGGSGGSGNRIPVDDVVDKVATLGFGRDLVRATVRKLMENGQSVDLNTVLDKLMNGQPCHSRVDSYIEVLTPFPSFVQVSRVEVNGVCSGHGWGG</sequence>
<reference evidence="2" key="1">
    <citation type="journal article" date="2020" name="bioRxiv">
        <title>Hybrid origin of Populus tomentosa Carr. identified through genome sequencing and phylogenomic analysis.</title>
        <authorList>
            <person name="An X."/>
            <person name="Gao K."/>
            <person name="Chen Z."/>
            <person name="Li J."/>
            <person name="Yang X."/>
            <person name="Yang X."/>
            <person name="Zhou J."/>
            <person name="Guo T."/>
            <person name="Zhao T."/>
            <person name="Huang S."/>
            <person name="Miao D."/>
            <person name="Khan W.U."/>
            <person name="Rao P."/>
            <person name="Ye M."/>
            <person name="Lei B."/>
            <person name="Liao W."/>
            <person name="Wang J."/>
            <person name="Ji L."/>
            <person name="Li Y."/>
            <person name="Guo B."/>
            <person name="Mustafa N.S."/>
            <person name="Li S."/>
            <person name="Yun Q."/>
            <person name="Keller S.R."/>
            <person name="Mao J."/>
            <person name="Zhang R."/>
            <person name="Strauss S.H."/>
        </authorList>
    </citation>
    <scope>NUCLEOTIDE SEQUENCE</scope>
    <source>
        <strain evidence="2">GM15</strain>
        <tissue evidence="2">Leaf</tissue>
    </source>
</reference>
<organism evidence="2 3">
    <name type="scientific">Populus tomentosa</name>
    <name type="common">Chinese white poplar</name>
    <dbReference type="NCBI Taxonomy" id="118781"/>
    <lineage>
        <taxon>Eukaryota</taxon>
        <taxon>Viridiplantae</taxon>
        <taxon>Streptophyta</taxon>
        <taxon>Embryophyta</taxon>
        <taxon>Tracheophyta</taxon>
        <taxon>Spermatophyta</taxon>
        <taxon>Magnoliopsida</taxon>
        <taxon>eudicotyledons</taxon>
        <taxon>Gunneridae</taxon>
        <taxon>Pentapetalae</taxon>
        <taxon>rosids</taxon>
        <taxon>fabids</taxon>
        <taxon>Malpighiales</taxon>
        <taxon>Salicaceae</taxon>
        <taxon>Saliceae</taxon>
        <taxon>Populus</taxon>
    </lineage>
</organism>
<dbReference type="PANTHER" id="PTHR31805">
    <property type="entry name" value="RECEPTOR-LIKE KINASE, PUTATIVE (DUF1421)-RELATED"/>
    <property type="match status" value="1"/>
</dbReference>
<keyword evidence="3" id="KW-1185">Reference proteome</keyword>
<dbReference type="Pfam" id="PF07223">
    <property type="entry name" value="DUF1421"/>
    <property type="match status" value="1"/>
</dbReference>
<dbReference type="PANTHER" id="PTHR31805:SF15">
    <property type="entry name" value="DUF1421 DOMAIN-CONTAINING PROTEIN"/>
    <property type="match status" value="1"/>
</dbReference>
<proteinExistence type="predicted"/>
<dbReference type="OrthoDB" id="515416at2759"/>
<dbReference type="AlphaFoldDB" id="A0A8X8C8T5"/>
<name>A0A8X8C8T5_POPTO</name>
<comment type="caution">
    <text evidence="2">The sequence shown here is derived from an EMBL/GenBank/DDBJ whole genome shotgun (WGS) entry which is preliminary data.</text>
</comment>
<dbReference type="Proteomes" id="UP000886885">
    <property type="component" value="Chromosome 12D"/>
</dbReference>
<evidence type="ECO:0000313" key="3">
    <source>
        <dbReference type="Proteomes" id="UP000886885"/>
    </source>
</evidence>
<gene>
    <name evidence="2" type="ORF">POTOM_043155</name>
</gene>
<dbReference type="InterPro" id="IPR010820">
    <property type="entry name" value="DUF1421"/>
</dbReference>
<accession>A0A8X8C8T5</accession>
<evidence type="ECO:0000259" key="1">
    <source>
        <dbReference type="Pfam" id="PF07223"/>
    </source>
</evidence>
<dbReference type="EMBL" id="JAAWWB010000024">
    <property type="protein sequence ID" value="KAG6753111.1"/>
    <property type="molecule type" value="Genomic_DNA"/>
</dbReference>